<dbReference type="Proteomes" id="UP000053676">
    <property type="component" value="Unassembled WGS sequence"/>
</dbReference>
<dbReference type="KEGG" id="nai:NECAME_05044"/>
<name>W2SM84_NECAM</name>
<accession>W2SM84</accession>
<organism evidence="1 2">
    <name type="scientific">Necator americanus</name>
    <name type="common">Human hookworm</name>
    <dbReference type="NCBI Taxonomy" id="51031"/>
    <lineage>
        <taxon>Eukaryota</taxon>
        <taxon>Metazoa</taxon>
        <taxon>Ecdysozoa</taxon>
        <taxon>Nematoda</taxon>
        <taxon>Chromadorea</taxon>
        <taxon>Rhabditida</taxon>
        <taxon>Rhabditina</taxon>
        <taxon>Rhabditomorpha</taxon>
        <taxon>Strongyloidea</taxon>
        <taxon>Ancylostomatidae</taxon>
        <taxon>Bunostominae</taxon>
        <taxon>Necator</taxon>
    </lineage>
</organism>
<reference evidence="2" key="1">
    <citation type="journal article" date="2014" name="Nat. Genet.">
        <title>Genome of the human hookworm Necator americanus.</title>
        <authorList>
            <person name="Tang Y.T."/>
            <person name="Gao X."/>
            <person name="Rosa B.A."/>
            <person name="Abubucker S."/>
            <person name="Hallsworth-Pepin K."/>
            <person name="Martin J."/>
            <person name="Tyagi R."/>
            <person name="Heizer E."/>
            <person name="Zhang X."/>
            <person name="Bhonagiri-Palsikar V."/>
            <person name="Minx P."/>
            <person name="Warren W.C."/>
            <person name="Wang Q."/>
            <person name="Zhan B."/>
            <person name="Hotez P.J."/>
            <person name="Sternberg P.W."/>
            <person name="Dougall A."/>
            <person name="Gaze S.T."/>
            <person name="Mulvenna J."/>
            <person name="Sotillo J."/>
            <person name="Ranganathan S."/>
            <person name="Rabelo E.M."/>
            <person name="Wilson R.K."/>
            <person name="Felgner P.L."/>
            <person name="Bethony J."/>
            <person name="Hawdon J.M."/>
            <person name="Gasser R.B."/>
            <person name="Loukas A."/>
            <person name="Mitreva M."/>
        </authorList>
    </citation>
    <scope>NUCLEOTIDE SEQUENCE [LARGE SCALE GENOMIC DNA]</scope>
</reference>
<keyword evidence="2" id="KW-1185">Reference proteome</keyword>
<evidence type="ECO:0000313" key="2">
    <source>
        <dbReference type="Proteomes" id="UP000053676"/>
    </source>
</evidence>
<proteinExistence type="predicted"/>
<evidence type="ECO:0000313" key="1">
    <source>
        <dbReference type="EMBL" id="ETN69986.1"/>
    </source>
</evidence>
<dbReference type="EMBL" id="KI669016">
    <property type="protein sequence ID" value="ETN69986.1"/>
    <property type="molecule type" value="Genomic_DNA"/>
</dbReference>
<sequence>MEYAQLNKTIWHRGAFCCHLKRTGISQHPKGALAECLWVDCIVVEFLGSSPTFTLVSEG</sequence>
<dbReference type="AlphaFoldDB" id="W2SM84"/>
<gene>
    <name evidence="1" type="ORF">NECAME_05044</name>
</gene>
<protein>
    <submittedName>
        <fullName evidence="1">Uncharacterized protein</fullName>
    </submittedName>
</protein>